<dbReference type="Proteomes" id="UP001251528">
    <property type="component" value="Unassembled WGS sequence"/>
</dbReference>
<dbReference type="GO" id="GO:0003729">
    <property type="term" value="F:mRNA binding"/>
    <property type="evidence" value="ECO:0007669"/>
    <property type="project" value="TreeGrafter"/>
</dbReference>
<reference evidence="3" key="1">
    <citation type="submission" date="2023-06" db="EMBL/GenBank/DDBJ databases">
        <title>Conoideocrella luteorostrata (Hypocreales: Clavicipitaceae), a potential biocontrol fungus for elongate hemlock scale in United States Christmas tree production areas.</title>
        <authorList>
            <person name="Barrett H."/>
            <person name="Lovett B."/>
            <person name="Macias A.M."/>
            <person name="Stajich J.E."/>
            <person name="Kasson M.T."/>
        </authorList>
    </citation>
    <scope>NUCLEOTIDE SEQUENCE</scope>
    <source>
        <strain evidence="3">ARSEF 14590</strain>
    </source>
</reference>
<dbReference type="GO" id="GO:0005654">
    <property type="term" value="C:nucleoplasm"/>
    <property type="evidence" value="ECO:0007669"/>
    <property type="project" value="TreeGrafter"/>
</dbReference>
<dbReference type="CDD" id="cd21134">
    <property type="entry name" value="YTH"/>
    <property type="match status" value="1"/>
</dbReference>
<dbReference type="GO" id="GO:1990247">
    <property type="term" value="F:N6-methyladenosine-containing RNA reader activity"/>
    <property type="evidence" value="ECO:0007669"/>
    <property type="project" value="TreeGrafter"/>
</dbReference>
<name>A0AAJ0D0B9_9HYPO</name>
<evidence type="ECO:0000259" key="2">
    <source>
        <dbReference type="PROSITE" id="PS50882"/>
    </source>
</evidence>
<feature type="compositionally biased region" description="Polar residues" evidence="1">
    <location>
        <begin position="28"/>
        <end position="38"/>
    </location>
</feature>
<accession>A0AAJ0D0B9</accession>
<dbReference type="PANTHER" id="PTHR12357">
    <property type="entry name" value="YTH YT521-B HOMOLOGY DOMAIN-CONTAINING"/>
    <property type="match status" value="1"/>
</dbReference>
<dbReference type="EMBL" id="JASWJB010000009">
    <property type="protein sequence ID" value="KAK2612979.1"/>
    <property type="molecule type" value="Genomic_DNA"/>
</dbReference>
<dbReference type="InterPro" id="IPR045168">
    <property type="entry name" value="YTH_prot"/>
</dbReference>
<feature type="compositionally biased region" description="Low complexity" evidence="1">
    <location>
        <begin position="1"/>
        <end position="23"/>
    </location>
</feature>
<feature type="compositionally biased region" description="Basic and acidic residues" evidence="1">
    <location>
        <begin position="39"/>
        <end position="55"/>
    </location>
</feature>
<feature type="domain" description="YTH" evidence="2">
    <location>
        <begin position="208"/>
        <end position="344"/>
    </location>
</feature>
<gene>
    <name evidence="3" type="ORF">QQS21_000908</name>
</gene>
<dbReference type="Pfam" id="PF04146">
    <property type="entry name" value="YTH"/>
    <property type="match status" value="1"/>
</dbReference>
<dbReference type="InterPro" id="IPR007275">
    <property type="entry name" value="YTH_domain"/>
</dbReference>
<evidence type="ECO:0000313" key="4">
    <source>
        <dbReference type="Proteomes" id="UP001251528"/>
    </source>
</evidence>
<feature type="region of interest" description="Disordered" evidence="1">
    <location>
        <begin position="138"/>
        <end position="161"/>
    </location>
</feature>
<protein>
    <recommendedName>
        <fullName evidence="2">YTH domain-containing protein</fullName>
    </recommendedName>
</protein>
<evidence type="ECO:0000313" key="3">
    <source>
        <dbReference type="EMBL" id="KAK2612979.1"/>
    </source>
</evidence>
<dbReference type="PANTHER" id="PTHR12357:SF3">
    <property type="entry name" value="YTH DOMAIN-CONTAINING PROTEIN 1"/>
    <property type="match status" value="1"/>
</dbReference>
<dbReference type="GO" id="GO:0000381">
    <property type="term" value="P:regulation of alternative mRNA splicing, via spliceosome"/>
    <property type="evidence" value="ECO:0007669"/>
    <property type="project" value="TreeGrafter"/>
</dbReference>
<keyword evidence="4" id="KW-1185">Reference proteome</keyword>
<dbReference type="Gene3D" id="3.10.590.10">
    <property type="entry name" value="ph1033 like domains"/>
    <property type="match status" value="1"/>
</dbReference>
<sequence length="434" mass="47829">MSPIESSDSSPVSPKSTSSSSCPDGVPNINTSFGSQSDTLHDDSNSSAATKHDDSDAIPDPEAELHDLLSRHADLKTWLQYTGFFDLEHRREKLDYVRELNGLEAERAKVLLKIRHSRPSEQTLPDASAGSVLPRRLQEQGKGNGKGQVQEQGQGQGQEHDAAVYATADAVRSSGLNLRSRSEHRLAVPMGPAGQHHLPLRAASRKDTRYFLVKSSNTTNVYMSRRDCLWITQAKNGPLFTQAFRECKSVVLFFSINKSKAFQGYAKMTSPPDPNIPLRSWITSTTRDMHTTHPFRVDWINESETPFVQLGELKSPYNEYHPVYVGRDGQEFSEDCGRRMMQVMDRVKSAEGLASPALTTLSPPPAQVGKASRRPDGKRHLAASTIGMSSRSNQANSVIGLGGSRWKKAASSSFLPLSPEPVDLVSEDLLLDYP</sequence>
<comment type="caution">
    <text evidence="3">The sequence shown here is derived from an EMBL/GenBank/DDBJ whole genome shotgun (WGS) entry which is preliminary data.</text>
</comment>
<evidence type="ECO:0000256" key="1">
    <source>
        <dbReference type="SAM" id="MobiDB-lite"/>
    </source>
</evidence>
<dbReference type="GO" id="GO:0000398">
    <property type="term" value="P:mRNA splicing, via spliceosome"/>
    <property type="evidence" value="ECO:0007669"/>
    <property type="project" value="TreeGrafter"/>
</dbReference>
<feature type="region of interest" description="Disordered" evidence="1">
    <location>
        <begin position="356"/>
        <end position="381"/>
    </location>
</feature>
<organism evidence="3 4">
    <name type="scientific">Conoideocrella luteorostrata</name>
    <dbReference type="NCBI Taxonomy" id="1105319"/>
    <lineage>
        <taxon>Eukaryota</taxon>
        <taxon>Fungi</taxon>
        <taxon>Dikarya</taxon>
        <taxon>Ascomycota</taxon>
        <taxon>Pezizomycotina</taxon>
        <taxon>Sordariomycetes</taxon>
        <taxon>Hypocreomycetidae</taxon>
        <taxon>Hypocreales</taxon>
        <taxon>Clavicipitaceae</taxon>
        <taxon>Conoideocrella</taxon>
    </lineage>
</organism>
<proteinExistence type="predicted"/>
<dbReference type="AlphaFoldDB" id="A0AAJ0D0B9"/>
<dbReference type="PROSITE" id="PS50882">
    <property type="entry name" value="YTH"/>
    <property type="match status" value="1"/>
</dbReference>
<feature type="region of interest" description="Disordered" evidence="1">
    <location>
        <begin position="1"/>
        <end position="61"/>
    </location>
</feature>